<dbReference type="PROSITE" id="PS00622">
    <property type="entry name" value="HTH_LUXR_1"/>
    <property type="match status" value="1"/>
</dbReference>
<evidence type="ECO:0000256" key="2">
    <source>
        <dbReference type="ARBA" id="ARBA00023125"/>
    </source>
</evidence>
<dbReference type="InterPro" id="IPR041617">
    <property type="entry name" value="TPR_MalT"/>
</dbReference>
<dbReference type="Gene3D" id="1.25.40.10">
    <property type="entry name" value="Tetratricopeptide repeat domain"/>
    <property type="match status" value="1"/>
</dbReference>
<dbReference type="PRINTS" id="PR00038">
    <property type="entry name" value="HTHLUXR"/>
</dbReference>
<evidence type="ECO:0000256" key="3">
    <source>
        <dbReference type="ARBA" id="ARBA00023163"/>
    </source>
</evidence>
<dbReference type="GO" id="GO:0006355">
    <property type="term" value="P:regulation of DNA-templated transcription"/>
    <property type="evidence" value="ECO:0007669"/>
    <property type="project" value="InterPro"/>
</dbReference>
<dbReference type="SUPFAM" id="SSF46894">
    <property type="entry name" value="C-terminal effector domain of the bipartite response regulators"/>
    <property type="match status" value="1"/>
</dbReference>
<feature type="domain" description="HTH luxR-type" evidence="4">
    <location>
        <begin position="822"/>
        <end position="887"/>
    </location>
</feature>
<proteinExistence type="predicted"/>
<dbReference type="InterPro" id="IPR036388">
    <property type="entry name" value="WH-like_DNA-bd_sf"/>
</dbReference>
<dbReference type="Pfam" id="PF25873">
    <property type="entry name" value="WHD_MalT"/>
    <property type="match status" value="1"/>
</dbReference>
<evidence type="ECO:0000313" key="5">
    <source>
        <dbReference type="EMBL" id="GHP00532.1"/>
    </source>
</evidence>
<dbReference type="InterPro" id="IPR059106">
    <property type="entry name" value="WHD_MalT"/>
</dbReference>
<dbReference type="PANTHER" id="PTHR44688">
    <property type="entry name" value="DNA-BINDING TRANSCRIPTIONAL ACTIVATOR DEVR_DOSR"/>
    <property type="match status" value="1"/>
</dbReference>
<evidence type="ECO:0000259" key="4">
    <source>
        <dbReference type="PROSITE" id="PS50043"/>
    </source>
</evidence>
<reference evidence="5" key="1">
    <citation type="submission" date="2020-10" db="EMBL/GenBank/DDBJ databases">
        <title>Taxonomic study of unclassified bacteria belonging to the class Ktedonobacteria.</title>
        <authorList>
            <person name="Yabe S."/>
            <person name="Wang C.M."/>
            <person name="Zheng Y."/>
            <person name="Sakai Y."/>
            <person name="Cavaletti L."/>
            <person name="Monciardini P."/>
            <person name="Donadio S."/>
        </authorList>
    </citation>
    <scope>NUCLEOTIDE SEQUENCE</scope>
    <source>
        <strain evidence="5">ID150040</strain>
    </source>
</reference>
<dbReference type="Proteomes" id="UP000597444">
    <property type="component" value="Unassembled WGS sequence"/>
</dbReference>
<dbReference type="InterPro" id="IPR011990">
    <property type="entry name" value="TPR-like_helical_dom_sf"/>
</dbReference>
<dbReference type="InterPro" id="IPR016032">
    <property type="entry name" value="Sig_transdc_resp-reg_C-effctor"/>
</dbReference>
<dbReference type="RefSeq" id="WP_220211019.1">
    <property type="nucleotide sequence ID" value="NZ_BNJK01000002.1"/>
</dbReference>
<sequence length="894" mass="101536">MSLDFVIAGTKFSAPTSLHALIHRQRLHDVLNTGLRSPLTLVSAPAGYGKTSVLSEWFSATQARRSCAWVSLDASDDEVHRFWLCVFLALQRCAPDLMKPLLSLLQDQRTPPIQDLLSLLVNRLLEEPKARYVLVIDDYHLMTEPAIHQSLTYLIERLSPQLCLYLSTRVDPPLPLHRLWARGHLLEVRAQQLQCTPSEASAFLREVMELSLTNEEVEAITQRTEGWLVGLQLIALSLRGQALLSEVLTRTSGNQRYILDYLTEEVLRQQPERLQTFLLISSLLDQFCAALCDALWEEGQSQQMLEYLERQHLFVVTVDAGGSWYRYHHLFAEALRHHLRQFTSQEQIDALYGKASSWYTEQGLLYEAAHYAVRSHDWQHVITLFGHFLLHPRGQPGEIHMMQQWIEQLPADLFYQHPRLGQFAARLWYYMGDFRTAEDWLDQIEIALAQMPEGNTRWQFSAELLARRAVSRGFYGNVQETIALSEQARQVLVDDNNYVRALLSTAQAYVCLARGEIRTAWQALQEAVPAYEQSGGIASACRAFCVASSYLLMQGQLKQAEQTLATLTLKHQEKPLIQAALSACQAALLYEQNHLEQSLNQTQQAVQLLEQAGAMLFVDQAYVVLMQIFLARQQFDEASETLQRLLTLPAYRDNSYAQAWLLSGLQVRLGLSMGKQEVAVQWRKRSQQHVPLLSVFAQEREAVAQVRVLLAEGSSEEAHQLLAIWLPQARLTGRREQVLEMCLLEALACQQMQQEQQALQALEEALTIGEPEGYLRHFLDEGPRLVPLLKRSREHHPGFYVDHLLEAFLQEEKSGPASSAHNQALIDPLSPREQEVLELLAQGASNQEISHALVIAPNTVRRHVQAIFAKLGVRNRTQAAARAHSLDLLAKQDH</sequence>
<dbReference type="PANTHER" id="PTHR44688:SF16">
    <property type="entry name" value="DNA-BINDING TRANSCRIPTIONAL ACTIVATOR DEVR_DOSR"/>
    <property type="match status" value="1"/>
</dbReference>
<dbReference type="GO" id="GO:0003677">
    <property type="term" value="F:DNA binding"/>
    <property type="evidence" value="ECO:0007669"/>
    <property type="project" value="UniProtKB-KW"/>
</dbReference>
<dbReference type="Pfam" id="PF00196">
    <property type="entry name" value="GerE"/>
    <property type="match status" value="1"/>
</dbReference>
<evidence type="ECO:0000313" key="6">
    <source>
        <dbReference type="Proteomes" id="UP000597444"/>
    </source>
</evidence>
<dbReference type="CDD" id="cd06170">
    <property type="entry name" value="LuxR_C_like"/>
    <property type="match status" value="1"/>
</dbReference>
<dbReference type="SMART" id="SM00421">
    <property type="entry name" value="HTH_LUXR"/>
    <property type="match status" value="1"/>
</dbReference>
<accession>A0A8J3J2U7</accession>
<dbReference type="PROSITE" id="PS50043">
    <property type="entry name" value="HTH_LUXR_2"/>
    <property type="match status" value="1"/>
</dbReference>
<name>A0A8J3J2U7_9CHLR</name>
<dbReference type="AlphaFoldDB" id="A0A8J3J2U7"/>
<dbReference type="EMBL" id="BNJK01000002">
    <property type="protein sequence ID" value="GHP00532.1"/>
    <property type="molecule type" value="Genomic_DNA"/>
</dbReference>
<keyword evidence="2" id="KW-0238">DNA-binding</keyword>
<organism evidence="5 6">
    <name type="scientific">Reticulibacter mediterranei</name>
    <dbReference type="NCBI Taxonomy" id="2778369"/>
    <lineage>
        <taxon>Bacteria</taxon>
        <taxon>Bacillati</taxon>
        <taxon>Chloroflexota</taxon>
        <taxon>Ktedonobacteria</taxon>
        <taxon>Ktedonobacterales</taxon>
        <taxon>Reticulibacteraceae</taxon>
        <taxon>Reticulibacter</taxon>
    </lineage>
</organism>
<comment type="caution">
    <text evidence="5">The sequence shown here is derived from an EMBL/GenBank/DDBJ whole genome shotgun (WGS) entry which is preliminary data.</text>
</comment>
<protein>
    <submittedName>
        <fullName evidence="5">LuxR family transcriptional regulator</fullName>
    </submittedName>
</protein>
<evidence type="ECO:0000256" key="1">
    <source>
        <dbReference type="ARBA" id="ARBA00023015"/>
    </source>
</evidence>
<gene>
    <name evidence="5" type="ORF">KSF_105790</name>
</gene>
<dbReference type="SUPFAM" id="SSF52540">
    <property type="entry name" value="P-loop containing nucleoside triphosphate hydrolases"/>
    <property type="match status" value="1"/>
</dbReference>
<dbReference type="Gene3D" id="3.40.50.300">
    <property type="entry name" value="P-loop containing nucleotide triphosphate hydrolases"/>
    <property type="match status" value="1"/>
</dbReference>
<keyword evidence="6" id="KW-1185">Reference proteome</keyword>
<dbReference type="SUPFAM" id="SSF48452">
    <property type="entry name" value="TPR-like"/>
    <property type="match status" value="1"/>
</dbReference>
<dbReference type="Pfam" id="PF17874">
    <property type="entry name" value="TPR_MalT"/>
    <property type="match status" value="1"/>
</dbReference>
<dbReference type="InterPro" id="IPR027417">
    <property type="entry name" value="P-loop_NTPase"/>
</dbReference>
<keyword evidence="1" id="KW-0805">Transcription regulation</keyword>
<dbReference type="Gene3D" id="1.10.10.10">
    <property type="entry name" value="Winged helix-like DNA-binding domain superfamily/Winged helix DNA-binding domain"/>
    <property type="match status" value="1"/>
</dbReference>
<keyword evidence="3" id="KW-0804">Transcription</keyword>
<dbReference type="InterPro" id="IPR000792">
    <property type="entry name" value="Tscrpt_reg_LuxR_C"/>
</dbReference>